<name>A0A5D2VPV9_GOSMU</name>
<evidence type="ECO:0000313" key="2">
    <source>
        <dbReference type="Proteomes" id="UP000323597"/>
    </source>
</evidence>
<dbReference type="EMBL" id="CM017651">
    <property type="protein sequence ID" value="TYI91533.1"/>
    <property type="molecule type" value="Genomic_DNA"/>
</dbReference>
<dbReference type="Proteomes" id="UP000323597">
    <property type="component" value="Chromosome D03"/>
</dbReference>
<keyword evidence="2" id="KW-1185">Reference proteome</keyword>
<gene>
    <name evidence="1" type="ORF">E1A91_D03G199100v1</name>
</gene>
<protein>
    <submittedName>
        <fullName evidence="1">Uncharacterized protein</fullName>
    </submittedName>
</protein>
<accession>A0A5D2VPV9</accession>
<organism evidence="1 2">
    <name type="scientific">Gossypium mustelinum</name>
    <name type="common">Cotton</name>
    <name type="synonym">Gossypium caicoense</name>
    <dbReference type="NCBI Taxonomy" id="34275"/>
    <lineage>
        <taxon>Eukaryota</taxon>
        <taxon>Viridiplantae</taxon>
        <taxon>Streptophyta</taxon>
        <taxon>Embryophyta</taxon>
        <taxon>Tracheophyta</taxon>
        <taxon>Spermatophyta</taxon>
        <taxon>Magnoliopsida</taxon>
        <taxon>eudicotyledons</taxon>
        <taxon>Gunneridae</taxon>
        <taxon>Pentapetalae</taxon>
        <taxon>rosids</taxon>
        <taxon>malvids</taxon>
        <taxon>Malvales</taxon>
        <taxon>Malvaceae</taxon>
        <taxon>Malvoideae</taxon>
        <taxon>Gossypium</taxon>
    </lineage>
</organism>
<dbReference type="AlphaFoldDB" id="A0A5D2VPV9"/>
<proteinExistence type="predicted"/>
<evidence type="ECO:0000313" key="1">
    <source>
        <dbReference type="EMBL" id="TYI91533.1"/>
    </source>
</evidence>
<sequence length="74" mass="8611">MMSKEKLSYTLCNNNRFLFLLRVITIVTNASITQINTVDSTINKHSEYSTYPIINNIYVPSKQYKFLCNAIERS</sequence>
<reference evidence="1 2" key="1">
    <citation type="submission" date="2019-07" db="EMBL/GenBank/DDBJ databases">
        <title>WGS assembly of Gossypium mustelinum.</title>
        <authorList>
            <person name="Chen Z.J."/>
            <person name="Sreedasyam A."/>
            <person name="Ando A."/>
            <person name="Song Q."/>
            <person name="De L."/>
            <person name="Hulse-Kemp A."/>
            <person name="Ding M."/>
            <person name="Ye W."/>
            <person name="Kirkbride R."/>
            <person name="Jenkins J."/>
            <person name="Plott C."/>
            <person name="Lovell J."/>
            <person name="Lin Y.-M."/>
            <person name="Vaughn R."/>
            <person name="Liu B."/>
            <person name="Li W."/>
            <person name="Simpson S."/>
            <person name="Scheffler B."/>
            <person name="Saski C."/>
            <person name="Grover C."/>
            <person name="Hu G."/>
            <person name="Conover J."/>
            <person name="Carlson J."/>
            <person name="Shu S."/>
            <person name="Boston L."/>
            <person name="Williams M."/>
            <person name="Peterson D."/>
            <person name="Mcgee K."/>
            <person name="Jones D."/>
            <person name="Wendel J."/>
            <person name="Stelly D."/>
            <person name="Grimwood J."/>
            <person name="Schmutz J."/>
        </authorList>
    </citation>
    <scope>NUCLEOTIDE SEQUENCE [LARGE SCALE GENOMIC DNA]</scope>
    <source>
        <strain evidence="1">1408120.09</strain>
    </source>
</reference>